<evidence type="ECO:0000313" key="2">
    <source>
        <dbReference type="EMBL" id="EMD21976.1"/>
    </source>
</evidence>
<dbReference type="EMBL" id="ANMG01000109">
    <property type="protein sequence ID" value="EMD21976.1"/>
    <property type="molecule type" value="Genomic_DNA"/>
</dbReference>
<dbReference type="Proteomes" id="UP000014137">
    <property type="component" value="Unassembled WGS sequence"/>
</dbReference>
<dbReference type="PATRIC" id="fig|1238180.3.peg.8329"/>
<comment type="caution">
    <text evidence="2">The sequence shown here is derived from an EMBL/GenBank/DDBJ whole genome shotgun (WGS) entry which is preliminary data.</text>
</comment>
<name>M2Q5E8_9PSEU</name>
<proteinExistence type="predicted"/>
<accession>M2Q5E8</accession>
<gene>
    <name evidence="2" type="ORF">C791_0597</name>
</gene>
<dbReference type="AlphaFoldDB" id="M2Q5E8"/>
<sequence>MAGGGGWVLPSPDEHAATVTASTPDNVIAANRRARDLALT</sequence>
<evidence type="ECO:0000256" key="1">
    <source>
        <dbReference type="SAM" id="MobiDB-lite"/>
    </source>
</evidence>
<organism evidence="2 3">
    <name type="scientific">Amycolatopsis azurea DSM 43854</name>
    <dbReference type="NCBI Taxonomy" id="1238180"/>
    <lineage>
        <taxon>Bacteria</taxon>
        <taxon>Bacillati</taxon>
        <taxon>Actinomycetota</taxon>
        <taxon>Actinomycetes</taxon>
        <taxon>Pseudonocardiales</taxon>
        <taxon>Pseudonocardiaceae</taxon>
        <taxon>Amycolatopsis</taxon>
    </lineage>
</organism>
<feature type="region of interest" description="Disordered" evidence="1">
    <location>
        <begin position="1"/>
        <end position="22"/>
    </location>
</feature>
<evidence type="ECO:0000313" key="3">
    <source>
        <dbReference type="Proteomes" id="UP000014137"/>
    </source>
</evidence>
<reference evidence="2 3" key="1">
    <citation type="submission" date="2012-10" db="EMBL/GenBank/DDBJ databases">
        <title>Genome assembly of Amycolatopsis azurea DSM 43854.</title>
        <authorList>
            <person name="Khatri I."/>
            <person name="Kaur I."/>
            <person name="Subramanian S."/>
            <person name="Mayilraj S."/>
        </authorList>
    </citation>
    <scope>NUCLEOTIDE SEQUENCE [LARGE SCALE GENOMIC DNA]</scope>
    <source>
        <strain evidence="2 3">DSM 43854</strain>
    </source>
</reference>
<protein>
    <submittedName>
        <fullName evidence="2">Uncharacterized protein</fullName>
    </submittedName>
</protein>